<evidence type="ECO:0000256" key="3">
    <source>
        <dbReference type="ARBA" id="ARBA00016337"/>
    </source>
</evidence>
<dbReference type="EC" id="2.7.1.180" evidence="2 11"/>
<comment type="similarity">
    <text evidence="11">Belongs to the ApbE family.</text>
</comment>
<keyword evidence="6 11" id="KW-0479">Metal-binding</keyword>
<evidence type="ECO:0000256" key="4">
    <source>
        <dbReference type="ARBA" id="ARBA00022630"/>
    </source>
</evidence>
<keyword evidence="13" id="KW-1185">Reference proteome</keyword>
<comment type="cofactor">
    <cofactor evidence="1">
        <name>Mg(2+)</name>
        <dbReference type="ChEBI" id="CHEBI:18420"/>
    </cofactor>
</comment>
<dbReference type="InterPro" id="IPR003374">
    <property type="entry name" value="ApbE-like_sf"/>
</dbReference>
<reference evidence="12 13" key="1">
    <citation type="submission" date="2023-02" db="EMBL/GenBank/DDBJ databases">
        <title>Genome sequence of Novosphingobium humi KACC 19094.</title>
        <authorList>
            <person name="Kim S."/>
            <person name="Heo J."/>
            <person name="Kwon S.-W."/>
        </authorList>
    </citation>
    <scope>NUCLEOTIDE SEQUENCE [LARGE SCALE GENOMIC DNA]</scope>
    <source>
        <strain evidence="12 13">KACC 19094</strain>
    </source>
</reference>
<evidence type="ECO:0000256" key="7">
    <source>
        <dbReference type="ARBA" id="ARBA00022827"/>
    </source>
</evidence>
<evidence type="ECO:0000256" key="5">
    <source>
        <dbReference type="ARBA" id="ARBA00022679"/>
    </source>
</evidence>
<evidence type="ECO:0000256" key="11">
    <source>
        <dbReference type="PIRNR" id="PIRNR006268"/>
    </source>
</evidence>
<keyword evidence="5 11" id="KW-0808">Transferase</keyword>
<evidence type="ECO:0000313" key="13">
    <source>
        <dbReference type="Proteomes" id="UP001218231"/>
    </source>
</evidence>
<keyword evidence="7 11" id="KW-0274">FAD</keyword>
<proteinExistence type="inferred from homology"/>
<accession>A0ABY7TT37</accession>
<comment type="catalytic activity">
    <reaction evidence="10 11">
        <text>L-threonyl-[protein] + FAD = FMN-L-threonyl-[protein] + AMP + H(+)</text>
        <dbReference type="Rhea" id="RHEA:36847"/>
        <dbReference type="Rhea" id="RHEA-COMP:11060"/>
        <dbReference type="Rhea" id="RHEA-COMP:11061"/>
        <dbReference type="ChEBI" id="CHEBI:15378"/>
        <dbReference type="ChEBI" id="CHEBI:30013"/>
        <dbReference type="ChEBI" id="CHEBI:57692"/>
        <dbReference type="ChEBI" id="CHEBI:74257"/>
        <dbReference type="ChEBI" id="CHEBI:456215"/>
        <dbReference type="EC" id="2.7.1.180"/>
    </reaction>
</comment>
<sequence>MIRVALPPVIDDNALRGLDPKAPMVALSGQTMGTVWRVRAVWPQGLDSADLRGAIAARLDDLVRRMSHWQADSELCLFNNLQGGEWASLSPDFAHVMAASLDLAQASGGAFNPAMGRLVDRWGFGPPGPVTAPPGDGEIATLRPCCDVSRLAWDSAAGRLRQPGGVSLDLSGIAKGYGVDALAAMLRAMGVRHGLVEVGGELFGWGVQRDGQPWWVDLENPMGVMPLRIALHGLAVATSGTYVRGGHNLDPSTGRPAQSGVLACSVIHTEAMIADGWASAMSVLGPDRGRELADRRGLAVRWVMEDGGEVLSATLVDMIAN</sequence>
<name>A0ABY7TT37_9SPHN</name>
<keyword evidence="8 11" id="KW-0460">Magnesium</keyword>
<dbReference type="Proteomes" id="UP001218231">
    <property type="component" value="Chromosome"/>
</dbReference>
<dbReference type="InterPro" id="IPR024932">
    <property type="entry name" value="ApbE"/>
</dbReference>
<dbReference type="PANTHER" id="PTHR30040">
    <property type="entry name" value="THIAMINE BIOSYNTHESIS LIPOPROTEIN APBE"/>
    <property type="match status" value="1"/>
</dbReference>
<evidence type="ECO:0000256" key="6">
    <source>
        <dbReference type="ARBA" id="ARBA00022723"/>
    </source>
</evidence>
<organism evidence="12 13">
    <name type="scientific">Novosphingobium humi</name>
    <dbReference type="NCBI Taxonomy" id="2282397"/>
    <lineage>
        <taxon>Bacteria</taxon>
        <taxon>Pseudomonadati</taxon>
        <taxon>Pseudomonadota</taxon>
        <taxon>Alphaproteobacteria</taxon>
        <taxon>Sphingomonadales</taxon>
        <taxon>Sphingomonadaceae</taxon>
        <taxon>Novosphingobium</taxon>
    </lineage>
</organism>
<dbReference type="Gene3D" id="3.10.520.10">
    <property type="entry name" value="ApbE-like domains"/>
    <property type="match status" value="1"/>
</dbReference>
<evidence type="ECO:0000313" key="12">
    <source>
        <dbReference type="EMBL" id="WCT76381.1"/>
    </source>
</evidence>
<dbReference type="GO" id="GO:0016740">
    <property type="term" value="F:transferase activity"/>
    <property type="evidence" value="ECO:0007669"/>
    <property type="project" value="UniProtKB-KW"/>
</dbReference>
<dbReference type="RefSeq" id="WP_273616829.1">
    <property type="nucleotide sequence ID" value="NZ_CP117417.1"/>
</dbReference>
<evidence type="ECO:0000256" key="1">
    <source>
        <dbReference type="ARBA" id="ARBA00001946"/>
    </source>
</evidence>
<dbReference type="Pfam" id="PF02424">
    <property type="entry name" value="ApbE"/>
    <property type="match status" value="1"/>
</dbReference>
<protein>
    <recommendedName>
        <fullName evidence="3 11">FAD:protein FMN transferase</fullName>
        <ecNumber evidence="2 11">2.7.1.180</ecNumber>
    </recommendedName>
    <alternativeName>
        <fullName evidence="9 11">Flavin transferase</fullName>
    </alternativeName>
</protein>
<gene>
    <name evidence="12" type="ORF">PQ457_10515</name>
</gene>
<evidence type="ECO:0000256" key="10">
    <source>
        <dbReference type="ARBA" id="ARBA00048540"/>
    </source>
</evidence>
<evidence type="ECO:0000256" key="8">
    <source>
        <dbReference type="ARBA" id="ARBA00022842"/>
    </source>
</evidence>
<keyword evidence="4 11" id="KW-0285">Flavoprotein</keyword>
<dbReference type="PANTHER" id="PTHR30040:SF2">
    <property type="entry name" value="FAD:PROTEIN FMN TRANSFERASE"/>
    <property type="match status" value="1"/>
</dbReference>
<dbReference type="EMBL" id="CP117417">
    <property type="protein sequence ID" value="WCT76381.1"/>
    <property type="molecule type" value="Genomic_DNA"/>
</dbReference>
<dbReference type="PIRSF" id="PIRSF006268">
    <property type="entry name" value="ApbE"/>
    <property type="match status" value="1"/>
</dbReference>
<dbReference type="SUPFAM" id="SSF143631">
    <property type="entry name" value="ApbE-like"/>
    <property type="match status" value="1"/>
</dbReference>
<evidence type="ECO:0000256" key="2">
    <source>
        <dbReference type="ARBA" id="ARBA00011955"/>
    </source>
</evidence>
<evidence type="ECO:0000256" key="9">
    <source>
        <dbReference type="ARBA" id="ARBA00031306"/>
    </source>
</evidence>